<proteinExistence type="predicted"/>
<comment type="caution">
    <text evidence="1">The sequence shown here is derived from an EMBL/GenBank/DDBJ whole genome shotgun (WGS) entry which is preliminary data.</text>
</comment>
<dbReference type="OrthoDB" id="10444643at2759"/>
<organism evidence="1 2">
    <name type="scientific">Puccinia graminis f. sp. tritici</name>
    <dbReference type="NCBI Taxonomy" id="56615"/>
    <lineage>
        <taxon>Eukaryota</taxon>
        <taxon>Fungi</taxon>
        <taxon>Dikarya</taxon>
        <taxon>Basidiomycota</taxon>
        <taxon>Pucciniomycotina</taxon>
        <taxon>Pucciniomycetes</taxon>
        <taxon>Pucciniales</taxon>
        <taxon>Pucciniaceae</taxon>
        <taxon>Puccinia</taxon>
    </lineage>
</organism>
<evidence type="ECO:0000313" key="1">
    <source>
        <dbReference type="EMBL" id="KAA1079586.1"/>
    </source>
</evidence>
<dbReference type="EMBL" id="VSWC01000132">
    <property type="protein sequence ID" value="KAA1079586.1"/>
    <property type="molecule type" value="Genomic_DNA"/>
</dbReference>
<keyword evidence="2" id="KW-1185">Reference proteome</keyword>
<gene>
    <name evidence="1" type="ORF">PGT21_016778</name>
</gene>
<protein>
    <submittedName>
        <fullName evidence="1">Uncharacterized protein</fullName>
    </submittedName>
</protein>
<name>A0A5B0MTZ5_PUCGR</name>
<dbReference type="Proteomes" id="UP000324748">
    <property type="component" value="Unassembled WGS sequence"/>
</dbReference>
<reference evidence="1 2" key="1">
    <citation type="submission" date="2019-05" db="EMBL/GenBank/DDBJ databases">
        <title>Emergence of the Ug99 lineage of the wheat stem rust pathogen through somatic hybridization.</title>
        <authorList>
            <person name="Li F."/>
            <person name="Upadhyaya N.M."/>
            <person name="Sperschneider J."/>
            <person name="Matny O."/>
            <person name="Nguyen-Phuc H."/>
            <person name="Mago R."/>
            <person name="Raley C."/>
            <person name="Miller M.E."/>
            <person name="Silverstein K.A.T."/>
            <person name="Henningsen E."/>
            <person name="Hirsch C.D."/>
            <person name="Visser B."/>
            <person name="Pretorius Z.A."/>
            <person name="Steffenson B.J."/>
            <person name="Schwessinger B."/>
            <person name="Dodds P.N."/>
            <person name="Figueroa M."/>
        </authorList>
    </citation>
    <scope>NUCLEOTIDE SEQUENCE [LARGE SCALE GENOMIC DNA]</scope>
    <source>
        <strain evidence="1">21-0</strain>
    </source>
</reference>
<dbReference type="AlphaFoldDB" id="A0A5B0MTZ5"/>
<accession>A0A5B0MTZ5</accession>
<evidence type="ECO:0000313" key="2">
    <source>
        <dbReference type="Proteomes" id="UP000324748"/>
    </source>
</evidence>
<sequence>MTLSAALIQPPATDLYHEIVPRYNMVSKREMRIVLRLMMSWIRKDNSLPLDIPGCEQLLLEKRGPSSFIRWLAGGTWTLSGIKLATGTGGGRSRSSTAQILLRFSNAQLQHLGPRDGAIDT</sequence>